<comment type="caution">
    <text evidence="4">The sequence shown here is derived from an EMBL/GenBank/DDBJ whole genome shotgun (WGS) entry which is preliminary data.</text>
</comment>
<dbReference type="Proteomes" id="UP001498398">
    <property type="component" value="Unassembled WGS sequence"/>
</dbReference>
<sequence length="256" mass="29215">MKKADYVEEEQVSLLPEDSMINQDSERQVETSHAKCKAFGRLSLLLKAVLILGAFGLASALVLSIRLKPETCPFQFPEGSYSPAHESVSYVTKRFNGSFPMTLTEYQGEPSPELDAKWEELYMYAISQVPREEAKKLTDKTVPIPGDESNYIIGLEVFHQLHCLDSIRKSLRPDYYPPMPDFHTSHCVDIIRQALMCTVDISPIVWEWLPDKQVSDGRLDAIHTCRDFEQIKEWGRQHAIKTHFDIKTKAVDVLAE</sequence>
<dbReference type="EMBL" id="JBANRG010000002">
    <property type="protein sequence ID" value="KAK7471274.1"/>
    <property type="molecule type" value="Genomic_DNA"/>
</dbReference>
<evidence type="ECO:0000256" key="3">
    <source>
        <dbReference type="SAM" id="Phobius"/>
    </source>
</evidence>
<keyword evidence="3" id="KW-0472">Membrane</keyword>
<comment type="pathway">
    <text evidence="1">Mycotoxin biosynthesis.</text>
</comment>
<evidence type="ECO:0000256" key="2">
    <source>
        <dbReference type="ARBA" id="ARBA00035112"/>
    </source>
</evidence>
<proteinExistence type="inferred from homology"/>
<dbReference type="Pfam" id="PF11807">
    <property type="entry name" value="UstYa"/>
    <property type="match status" value="1"/>
</dbReference>
<reference evidence="4 5" key="1">
    <citation type="submission" date="2024-01" db="EMBL/GenBank/DDBJ databases">
        <title>A draft genome for the cacao thread blight pathogen Marasmiellus scandens.</title>
        <authorList>
            <person name="Baruah I.K."/>
            <person name="Leung J."/>
            <person name="Bukari Y."/>
            <person name="Amoako-Attah I."/>
            <person name="Meinhardt L.W."/>
            <person name="Bailey B.A."/>
            <person name="Cohen S.P."/>
        </authorList>
    </citation>
    <scope>NUCLEOTIDE SEQUENCE [LARGE SCALE GENOMIC DNA]</scope>
    <source>
        <strain evidence="4 5">GH-19</strain>
    </source>
</reference>
<keyword evidence="3" id="KW-0812">Transmembrane</keyword>
<evidence type="ECO:0008006" key="6">
    <source>
        <dbReference type="Google" id="ProtNLM"/>
    </source>
</evidence>
<evidence type="ECO:0000256" key="1">
    <source>
        <dbReference type="ARBA" id="ARBA00004685"/>
    </source>
</evidence>
<name>A0ABR1K5F6_9AGAR</name>
<gene>
    <name evidence="4" type="ORF">VKT23_002682</name>
</gene>
<dbReference type="PANTHER" id="PTHR33365:SF4">
    <property type="entry name" value="CYCLOCHLOROTINE BIOSYNTHESIS PROTEIN O"/>
    <property type="match status" value="1"/>
</dbReference>
<dbReference type="PANTHER" id="PTHR33365">
    <property type="entry name" value="YALI0B05434P"/>
    <property type="match status" value="1"/>
</dbReference>
<accession>A0ABR1K5F6</accession>
<dbReference type="InterPro" id="IPR021765">
    <property type="entry name" value="UstYa-like"/>
</dbReference>
<feature type="transmembrane region" description="Helical" evidence="3">
    <location>
        <begin position="44"/>
        <end position="65"/>
    </location>
</feature>
<evidence type="ECO:0000313" key="5">
    <source>
        <dbReference type="Proteomes" id="UP001498398"/>
    </source>
</evidence>
<keyword evidence="3" id="KW-1133">Transmembrane helix</keyword>
<evidence type="ECO:0000313" key="4">
    <source>
        <dbReference type="EMBL" id="KAK7471274.1"/>
    </source>
</evidence>
<keyword evidence="5" id="KW-1185">Reference proteome</keyword>
<protein>
    <recommendedName>
        <fullName evidence="6">Tat pathway signal sequence</fullName>
    </recommendedName>
</protein>
<organism evidence="4 5">
    <name type="scientific">Marasmiellus scandens</name>
    <dbReference type="NCBI Taxonomy" id="2682957"/>
    <lineage>
        <taxon>Eukaryota</taxon>
        <taxon>Fungi</taxon>
        <taxon>Dikarya</taxon>
        <taxon>Basidiomycota</taxon>
        <taxon>Agaricomycotina</taxon>
        <taxon>Agaricomycetes</taxon>
        <taxon>Agaricomycetidae</taxon>
        <taxon>Agaricales</taxon>
        <taxon>Marasmiineae</taxon>
        <taxon>Omphalotaceae</taxon>
        <taxon>Marasmiellus</taxon>
    </lineage>
</organism>
<comment type="similarity">
    <text evidence="2">Belongs to the ustYa family.</text>
</comment>